<dbReference type="EMBL" id="LQRA01000093">
    <property type="protein sequence ID" value="KZE73422.1"/>
    <property type="molecule type" value="Genomic_DNA"/>
</dbReference>
<proteinExistence type="predicted"/>
<evidence type="ECO:0000313" key="2">
    <source>
        <dbReference type="Proteomes" id="UP000076563"/>
    </source>
</evidence>
<comment type="caution">
    <text evidence="1">The sequence shown here is derived from an EMBL/GenBank/DDBJ whole genome shotgun (WGS) entry which is preliminary data.</text>
</comment>
<name>A0A165Q2A7_9BACL</name>
<sequence>MRRGEFSIKFRLISKDGFPVISLPDGYDLVEVFIGTELQANDEDGKWIIEAINAVIDGEVEHIWLQAKYLTLNLNSQETRIIDPYADDCKNECVISTTELKTILLDWISVRDQYYLSQ</sequence>
<reference evidence="2" key="1">
    <citation type="submission" date="2016-01" db="EMBL/GenBank/DDBJ databases">
        <title>Draft genome of Chromobacterium sp. F49.</title>
        <authorList>
            <person name="Hong K.W."/>
        </authorList>
    </citation>
    <scope>NUCLEOTIDE SEQUENCE [LARGE SCALE GENOMIC DNA]</scope>
    <source>
        <strain evidence="2">M63</strain>
    </source>
</reference>
<dbReference type="OrthoDB" id="2613911at2"/>
<keyword evidence="2" id="KW-1185">Reference proteome</keyword>
<dbReference type="AlphaFoldDB" id="A0A165Q2A7"/>
<accession>A0A165Q2A7</accession>
<organism evidence="1 2">
    <name type="scientific">Paenibacillus elgii</name>
    <dbReference type="NCBI Taxonomy" id="189691"/>
    <lineage>
        <taxon>Bacteria</taxon>
        <taxon>Bacillati</taxon>
        <taxon>Bacillota</taxon>
        <taxon>Bacilli</taxon>
        <taxon>Bacillales</taxon>
        <taxon>Paenibacillaceae</taxon>
        <taxon>Paenibacillus</taxon>
    </lineage>
</organism>
<dbReference type="Proteomes" id="UP000076563">
    <property type="component" value="Unassembled WGS sequence"/>
</dbReference>
<gene>
    <name evidence="1" type="ORF">AV654_32620</name>
</gene>
<protein>
    <submittedName>
        <fullName evidence="1">Uncharacterized protein</fullName>
    </submittedName>
</protein>
<evidence type="ECO:0000313" key="1">
    <source>
        <dbReference type="EMBL" id="KZE73422.1"/>
    </source>
</evidence>
<dbReference type="RefSeq" id="WP_063187063.1">
    <property type="nucleotide sequence ID" value="NZ_LQRA01000093.1"/>
</dbReference>